<organism evidence="2 3">
    <name type="scientific">Monosiga brevicollis</name>
    <name type="common">Choanoflagellate</name>
    <dbReference type="NCBI Taxonomy" id="81824"/>
    <lineage>
        <taxon>Eukaryota</taxon>
        <taxon>Choanoflagellata</taxon>
        <taxon>Craspedida</taxon>
        <taxon>Salpingoecidae</taxon>
        <taxon>Monosiga</taxon>
    </lineage>
</organism>
<evidence type="ECO:0000313" key="3">
    <source>
        <dbReference type="Proteomes" id="UP000001357"/>
    </source>
</evidence>
<name>A9VB67_MONBE</name>
<protein>
    <submittedName>
        <fullName evidence="2">Uncharacterized protein</fullName>
    </submittedName>
</protein>
<evidence type="ECO:0000313" key="2">
    <source>
        <dbReference type="EMBL" id="EDQ85133.1"/>
    </source>
</evidence>
<sequence>MAPLNALRRLGLGVLLLTVLFAALAEADTYLSKCCHKGHNCCGSSDVKTGEERDNCALGQRRSICERADTTSRPTQPPGKCGISMPDCQLFDDCLGAHCSVDVPPFGNLGFGFELAPCGPAGPYLELQLEAVGKDLAYNISSDIDVATPLSVSAAGAKEGLYIRVHIGSLANHSVPLEIELVAKTDLIVKETKKLATIYQGAFPVSVC</sequence>
<feature type="chain" id="PRO_5002743056" evidence="1">
    <location>
        <begin position="28"/>
        <end position="208"/>
    </location>
</feature>
<keyword evidence="3" id="KW-1185">Reference proteome</keyword>
<keyword evidence="1" id="KW-0732">Signal</keyword>
<gene>
    <name evidence="2" type="ORF">MONBRDRAFT_38959</name>
</gene>
<dbReference type="InParanoid" id="A9VB67"/>
<dbReference type="RefSeq" id="XP_001749958.1">
    <property type="nucleotide sequence ID" value="XM_001749906.1"/>
</dbReference>
<proteinExistence type="predicted"/>
<feature type="signal peptide" evidence="1">
    <location>
        <begin position="1"/>
        <end position="27"/>
    </location>
</feature>
<dbReference type="AlphaFoldDB" id="A9VB67"/>
<dbReference type="GeneID" id="5895225"/>
<accession>A9VB67</accession>
<dbReference type="KEGG" id="mbr:MONBRDRAFT_38959"/>
<dbReference type="EMBL" id="CH991576">
    <property type="protein sequence ID" value="EDQ85133.1"/>
    <property type="molecule type" value="Genomic_DNA"/>
</dbReference>
<dbReference type="Proteomes" id="UP000001357">
    <property type="component" value="Unassembled WGS sequence"/>
</dbReference>
<reference evidence="2 3" key="1">
    <citation type="journal article" date="2008" name="Nature">
        <title>The genome of the choanoflagellate Monosiga brevicollis and the origin of metazoans.</title>
        <authorList>
            <consortium name="JGI Sequencing"/>
            <person name="King N."/>
            <person name="Westbrook M.J."/>
            <person name="Young S.L."/>
            <person name="Kuo A."/>
            <person name="Abedin M."/>
            <person name="Chapman J."/>
            <person name="Fairclough S."/>
            <person name="Hellsten U."/>
            <person name="Isogai Y."/>
            <person name="Letunic I."/>
            <person name="Marr M."/>
            <person name="Pincus D."/>
            <person name="Putnam N."/>
            <person name="Rokas A."/>
            <person name="Wright K.J."/>
            <person name="Zuzow R."/>
            <person name="Dirks W."/>
            <person name="Good M."/>
            <person name="Goodstein D."/>
            <person name="Lemons D."/>
            <person name="Li W."/>
            <person name="Lyons J.B."/>
            <person name="Morris A."/>
            <person name="Nichols S."/>
            <person name="Richter D.J."/>
            <person name="Salamov A."/>
            <person name="Bork P."/>
            <person name="Lim W.A."/>
            <person name="Manning G."/>
            <person name="Miller W.T."/>
            <person name="McGinnis W."/>
            <person name="Shapiro H."/>
            <person name="Tjian R."/>
            <person name="Grigoriev I.V."/>
            <person name="Rokhsar D."/>
        </authorList>
    </citation>
    <scope>NUCLEOTIDE SEQUENCE [LARGE SCALE GENOMIC DNA]</scope>
    <source>
        <strain evidence="3">MX1 / ATCC 50154</strain>
    </source>
</reference>
<evidence type="ECO:0000256" key="1">
    <source>
        <dbReference type="SAM" id="SignalP"/>
    </source>
</evidence>